<evidence type="ECO:0000313" key="4">
    <source>
        <dbReference type="Proteomes" id="UP000400924"/>
    </source>
</evidence>
<keyword evidence="3" id="KW-0645">Protease</keyword>
<dbReference type="PANTHER" id="PTHR46112">
    <property type="entry name" value="AMINOPEPTIDASE"/>
    <property type="match status" value="1"/>
</dbReference>
<dbReference type="Pfam" id="PF00557">
    <property type="entry name" value="Peptidase_M24"/>
    <property type="match status" value="1"/>
</dbReference>
<dbReference type="Gene3D" id="3.90.230.10">
    <property type="entry name" value="Creatinase/methionine aminopeptidase superfamily"/>
    <property type="match status" value="1"/>
</dbReference>
<gene>
    <name evidence="3" type="ORF">FNH08_00465</name>
</gene>
<dbReference type="GO" id="GO:0004177">
    <property type="term" value="F:aminopeptidase activity"/>
    <property type="evidence" value="ECO:0007669"/>
    <property type="project" value="UniProtKB-KW"/>
</dbReference>
<dbReference type="InterPro" id="IPR036005">
    <property type="entry name" value="Creatinase/aminopeptidase-like"/>
</dbReference>
<protein>
    <submittedName>
        <fullName evidence="3">Aminopeptidase P family protein</fullName>
    </submittedName>
</protein>
<accession>A0A5N8X9C3</accession>
<dbReference type="InterPro" id="IPR050659">
    <property type="entry name" value="Peptidase_M24B"/>
</dbReference>
<dbReference type="InterPro" id="IPR000994">
    <property type="entry name" value="Pept_M24"/>
</dbReference>
<dbReference type="PANTHER" id="PTHR46112:SF2">
    <property type="entry name" value="XAA-PRO AMINOPEPTIDASE P-RELATED"/>
    <property type="match status" value="1"/>
</dbReference>
<organism evidence="3 4">
    <name type="scientific">Streptomyces spongiae</name>
    <dbReference type="NCBI Taxonomy" id="565072"/>
    <lineage>
        <taxon>Bacteria</taxon>
        <taxon>Bacillati</taxon>
        <taxon>Actinomycetota</taxon>
        <taxon>Actinomycetes</taxon>
        <taxon>Kitasatosporales</taxon>
        <taxon>Streptomycetaceae</taxon>
        <taxon>Streptomyces</taxon>
    </lineage>
</organism>
<proteinExistence type="predicted"/>
<dbReference type="InterPro" id="IPR029149">
    <property type="entry name" value="Creatin/AminoP/Spt16_N"/>
</dbReference>
<evidence type="ECO:0000313" key="3">
    <source>
        <dbReference type="EMBL" id="MPY55714.1"/>
    </source>
</evidence>
<feature type="domain" description="Peptidase M24" evidence="2">
    <location>
        <begin position="228"/>
        <end position="450"/>
    </location>
</feature>
<keyword evidence="3" id="KW-0031">Aminopeptidase</keyword>
<keyword evidence="3" id="KW-0378">Hydrolase</keyword>
<feature type="compositionally biased region" description="Basic and acidic residues" evidence="1">
    <location>
        <begin position="12"/>
        <end position="24"/>
    </location>
</feature>
<comment type="caution">
    <text evidence="3">The sequence shown here is derived from an EMBL/GenBank/DDBJ whole genome shotgun (WGS) entry which is preliminary data.</text>
</comment>
<keyword evidence="4" id="KW-1185">Reference proteome</keyword>
<evidence type="ECO:0000256" key="1">
    <source>
        <dbReference type="SAM" id="MobiDB-lite"/>
    </source>
</evidence>
<sequence length="468" mass="51524">MAHAALPARGVLRRDRGVGREPAPRRGPHAPDAGRLPQERQHGDVALDPGGRRVSGSPGLPQLPTLSLAERDRRWGLLREMMRRNDVECLLVPPAPVRYPADTYFTNDIPGSAVVLPLEGEPVAIQRGASVAGSWLQAQEWGEGSWIPDMRFGPRAPAMVRVLEEMGLAQSRIGTIGILSGPNLLPYGWTPQPMWAYLQKELPKATFVDVLDDFTGIWLVKSDEELALFRYVSQLAEQACQVMLDVTRPGVSEVEIYAAVLHEFHRHGAGMAHDLFVHSGPDNLSWDAPRWLYRAQAPRVVQEGDMVLSEMMPTVGGLEAQVQMCVAVGDVHPDFHRASEVARESYEAGLEALRPGVKFGEVADAMAEPLQRAGAWHITPLIHSLTPLTMVGRVTRGTDRSITDRFKQVDELPGTDLDVVLEPGMTFQLEPDAVFGRRQVNIGGNVIVTEDGHEELNSLPTCIRFART</sequence>
<reference evidence="3 4" key="1">
    <citation type="submission" date="2019-07" db="EMBL/GenBank/DDBJ databases">
        <title>New species of Amycolatopsis and Streptomyces.</title>
        <authorList>
            <person name="Duangmal K."/>
            <person name="Teo W.F.A."/>
            <person name="Lipun K."/>
        </authorList>
    </citation>
    <scope>NUCLEOTIDE SEQUENCE [LARGE SCALE GENOMIC DNA]</scope>
    <source>
        <strain evidence="3 4">NBRC 106415</strain>
    </source>
</reference>
<feature type="region of interest" description="Disordered" evidence="1">
    <location>
        <begin position="1"/>
        <end position="64"/>
    </location>
</feature>
<dbReference type="SUPFAM" id="SSF55920">
    <property type="entry name" value="Creatinase/aminopeptidase"/>
    <property type="match status" value="1"/>
</dbReference>
<evidence type="ECO:0000259" key="2">
    <source>
        <dbReference type="Pfam" id="PF00557"/>
    </source>
</evidence>
<dbReference type="Proteomes" id="UP000400924">
    <property type="component" value="Unassembled WGS sequence"/>
</dbReference>
<dbReference type="Gene3D" id="3.40.350.10">
    <property type="entry name" value="Creatinase/prolidase N-terminal domain"/>
    <property type="match status" value="1"/>
</dbReference>
<dbReference type="OrthoDB" id="9803194at2"/>
<dbReference type="SUPFAM" id="SSF53092">
    <property type="entry name" value="Creatinase/prolidase N-terminal domain"/>
    <property type="match status" value="1"/>
</dbReference>
<dbReference type="CDD" id="cd01066">
    <property type="entry name" value="APP_MetAP"/>
    <property type="match status" value="1"/>
</dbReference>
<dbReference type="AlphaFoldDB" id="A0A5N8X9C3"/>
<dbReference type="EMBL" id="VJZC01000001">
    <property type="protein sequence ID" value="MPY55714.1"/>
    <property type="molecule type" value="Genomic_DNA"/>
</dbReference>
<name>A0A5N8X9C3_9ACTN</name>